<evidence type="ECO:0000256" key="6">
    <source>
        <dbReference type="ARBA" id="ARBA00023306"/>
    </source>
</evidence>
<evidence type="ECO:0000256" key="1">
    <source>
        <dbReference type="ARBA" id="ARBA00004123"/>
    </source>
</evidence>
<evidence type="ECO:0000313" key="10">
    <source>
        <dbReference type="Proteomes" id="UP000269721"/>
    </source>
</evidence>
<evidence type="ECO:0000256" key="3">
    <source>
        <dbReference type="ARBA" id="ARBA00022454"/>
    </source>
</evidence>
<evidence type="ECO:0000256" key="5">
    <source>
        <dbReference type="ARBA" id="ARBA00023242"/>
    </source>
</evidence>
<evidence type="ECO:0000313" key="9">
    <source>
        <dbReference type="EMBL" id="RKO85947.1"/>
    </source>
</evidence>
<dbReference type="PANTHER" id="PTHR22928:SF3">
    <property type="entry name" value="TELOMERE-ASSOCIATED PROTEIN RIF1"/>
    <property type="match status" value="1"/>
</dbReference>
<accession>A0A4V1IQB2</accession>
<protein>
    <recommendedName>
        <fullName evidence="8">Telomere-associated protein Rif1 N-terminal domain-containing protein</fullName>
    </recommendedName>
</protein>
<dbReference type="PANTHER" id="PTHR22928">
    <property type="entry name" value="TELOMERE-ASSOCIATED PROTEIN RIF1"/>
    <property type="match status" value="1"/>
</dbReference>
<feature type="domain" description="Telomere-associated protein Rif1 N-terminal" evidence="8">
    <location>
        <begin position="168"/>
        <end position="389"/>
    </location>
</feature>
<dbReference type="GO" id="GO:0000781">
    <property type="term" value="C:chromosome, telomeric region"/>
    <property type="evidence" value="ECO:0007669"/>
    <property type="project" value="UniProtKB-SubCell"/>
</dbReference>
<name>A0A4V1IQB2_9FUNG</name>
<dbReference type="AlphaFoldDB" id="A0A4V1IQB2"/>
<dbReference type="InterPro" id="IPR022031">
    <property type="entry name" value="Rif1_N"/>
</dbReference>
<proteinExistence type="predicted"/>
<evidence type="ECO:0000256" key="4">
    <source>
        <dbReference type="ARBA" id="ARBA00022895"/>
    </source>
</evidence>
<evidence type="ECO:0000256" key="2">
    <source>
        <dbReference type="ARBA" id="ARBA00004574"/>
    </source>
</evidence>
<dbReference type="SUPFAM" id="SSF48371">
    <property type="entry name" value="ARM repeat"/>
    <property type="match status" value="1"/>
</dbReference>
<keyword evidence="5" id="KW-0539">Nucleus</keyword>
<comment type="subcellular location">
    <subcellularLocation>
        <location evidence="2">Chromosome</location>
        <location evidence="2">Telomere</location>
    </subcellularLocation>
    <subcellularLocation>
        <location evidence="1">Nucleus</location>
    </subcellularLocation>
</comment>
<gene>
    <name evidence="9" type="ORF">BDK51DRAFT_34444</name>
</gene>
<evidence type="ECO:0000256" key="7">
    <source>
        <dbReference type="SAM" id="MobiDB-lite"/>
    </source>
</evidence>
<keyword evidence="6" id="KW-0131">Cell cycle</keyword>
<feature type="region of interest" description="Disordered" evidence="7">
    <location>
        <begin position="143"/>
        <end position="162"/>
    </location>
</feature>
<organism evidence="9 10">
    <name type="scientific">Blyttiomyces helicus</name>
    <dbReference type="NCBI Taxonomy" id="388810"/>
    <lineage>
        <taxon>Eukaryota</taxon>
        <taxon>Fungi</taxon>
        <taxon>Fungi incertae sedis</taxon>
        <taxon>Chytridiomycota</taxon>
        <taxon>Chytridiomycota incertae sedis</taxon>
        <taxon>Chytridiomycetes</taxon>
        <taxon>Chytridiomycetes incertae sedis</taxon>
        <taxon>Blyttiomyces</taxon>
    </lineage>
</organism>
<dbReference type="GO" id="GO:0000723">
    <property type="term" value="P:telomere maintenance"/>
    <property type="evidence" value="ECO:0007669"/>
    <property type="project" value="TreeGrafter"/>
</dbReference>
<dbReference type="EMBL" id="KZ998599">
    <property type="protein sequence ID" value="RKO85947.1"/>
    <property type="molecule type" value="Genomic_DNA"/>
</dbReference>
<dbReference type="InterPro" id="IPR016024">
    <property type="entry name" value="ARM-type_fold"/>
</dbReference>
<dbReference type="Pfam" id="PF12231">
    <property type="entry name" value="Rif1_N"/>
    <property type="match status" value="1"/>
</dbReference>
<feature type="non-terminal residue" evidence="9">
    <location>
        <position position="539"/>
    </location>
</feature>
<keyword evidence="3" id="KW-0158">Chromosome</keyword>
<keyword evidence="10" id="KW-1185">Reference proteome</keyword>
<keyword evidence="4" id="KW-0779">Telomere</keyword>
<dbReference type="OrthoDB" id="9976382at2759"/>
<reference evidence="10" key="1">
    <citation type="journal article" date="2018" name="Nat. Microbiol.">
        <title>Leveraging single-cell genomics to expand the fungal tree of life.</title>
        <authorList>
            <person name="Ahrendt S.R."/>
            <person name="Quandt C.A."/>
            <person name="Ciobanu D."/>
            <person name="Clum A."/>
            <person name="Salamov A."/>
            <person name="Andreopoulos B."/>
            <person name="Cheng J.F."/>
            <person name="Woyke T."/>
            <person name="Pelin A."/>
            <person name="Henrissat B."/>
            <person name="Reynolds N.K."/>
            <person name="Benny G.L."/>
            <person name="Smith M.E."/>
            <person name="James T.Y."/>
            <person name="Grigoriev I.V."/>
        </authorList>
    </citation>
    <scope>NUCLEOTIDE SEQUENCE [LARGE SCALE GENOMIC DNA]</scope>
</reference>
<sequence>MTQSQVLQTITKINNDRDPVIRADAFDGLLACFRALDPTGHADDDDFEDDDEEDGAVVVELDSAAPTLQPQTKKVRSKFSPNIAKEVYTAFVRDLAIDVTATAALRCLSFCLYRPRLCPWSDEQLATLLRMLLDILSLGPVAEDPAPTSPSDPNDPLGAGSRSREDAVTLAAWCLAVSKVQRSVLDAMGGKMVAALVGALKGASSTLQGEVLSALANLFRQSPILCVSEGNAWLPTVYPLMFDMGANKKIIELMGVAGSAYLAHWNDPRAVTVKGEILIKAVQQNAGHPNALPAWGNLLIFVGPGLHRTELLNDLLKIVESRFNSTNPTNRIGAFSAWRRLIANFFRKGHLYHPKRVNLVLLPLWNGFKFEKSPTVEAECLITYTYLLLHLSRRPPLNDFMEATIMPAMKLVRNNVTMKEGVLAAIANFVSRQPASGVPDARVDAALLAVDGPASTLCDAISPTLLPSQWRPDHLKSLLDIVDMCGEVQGERAVSDALLRIWASILEHLRLKLTSSIEVGLVAIAQTLTILYKNVSRFD</sequence>
<evidence type="ECO:0000259" key="8">
    <source>
        <dbReference type="Pfam" id="PF12231"/>
    </source>
</evidence>
<dbReference type="Proteomes" id="UP000269721">
    <property type="component" value="Unassembled WGS sequence"/>
</dbReference>
<dbReference type="GO" id="GO:0005634">
    <property type="term" value="C:nucleus"/>
    <property type="evidence" value="ECO:0007669"/>
    <property type="project" value="UniProtKB-SubCell"/>
</dbReference>